<keyword evidence="2" id="KW-1185">Reference proteome</keyword>
<name>A0AA88DFD5_FICCA</name>
<dbReference type="AlphaFoldDB" id="A0AA88DFD5"/>
<sequence>MGDPLCFGHVSMVPLAVPGSAGCSCGGHGLDATCSAWISCVRSLAYKLVVPQSVITNHIFLAHVGELEKILRGSCVPYWLFQDSEGKISWSSSLHGCWVGFYSA</sequence>
<gene>
    <name evidence="1" type="ORF">TIFTF001_006105</name>
</gene>
<reference evidence="1" key="1">
    <citation type="submission" date="2023-07" db="EMBL/GenBank/DDBJ databases">
        <title>draft genome sequence of fig (Ficus carica).</title>
        <authorList>
            <person name="Takahashi T."/>
            <person name="Nishimura K."/>
        </authorList>
    </citation>
    <scope>NUCLEOTIDE SEQUENCE</scope>
</reference>
<protein>
    <submittedName>
        <fullName evidence="1">Uncharacterized protein</fullName>
    </submittedName>
</protein>
<evidence type="ECO:0000313" key="2">
    <source>
        <dbReference type="Proteomes" id="UP001187192"/>
    </source>
</evidence>
<organism evidence="1 2">
    <name type="scientific">Ficus carica</name>
    <name type="common">Common fig</name>
    <dbReference type="NCBI Taxonomy" id="3494"/>
    <lineage>
        <taxon>Eukaryota</taxon>
        <taxon>Viridiplantae</taxon>
        <taxon>Streptophyta</taxon>
        <taxon>Embryophyta</taxon>
        <taxon>Tracheophyta</taxon>
        <taxon>Spermatophyta</taxon>
        <taxon>Magnoliopsida</taxon>
        <taxon>eudicotyledons</taxon>
        <taxon>Gunneridae</taxon>
        <taxon>Pentapetalae</taxon>
        <taxon>rosids</taxon>
        <taxon>fabids</taxon>
        <taxon>Rosales</taxon>
        <taxon>Moraceae</taxon>
        <taxon>Ficeae</taxon>
        <taxon>Ficus</taxon>
    </lineage>
</organism>
<comment type="caution">
    <text evidence="1">The sequence shown here is derived from an EMBL/GenBank/DDBJ whole genome shotgun (WGS) entry which is preliminary data.</text>
</comment>
<evidence type="ECO:0000313" key="1">
    <source>
        <dbReference type="EMBL" id="GMN36549.1"/>
    </source>
</evidence>
<dbReference type="EMBL" id="BTGU01000006">
    <property type="protein sequence ID" value="GMN36549.1"/>
    <property type="molecule type" value="Genomic_DNA"/>
</dbReference>
<accession>A0AA88DFD5</accession>
<dbReference type="Proteomes" id="UP001187192">
    <property type="component" value="Unassembled WGS sequence"/>
</dbReference>
<proteinExistence type="predicted"/>